<dbReference type="GO" id="GO:0031676">
    <property type="term" value="C:plasma membrane-derived thylakoid membrane"/>
    <property type="evidence" value="ECO:0007669"/>
    <property type="project" value="UniProtKB-SubCell"/>
</dbReference>
<dbReference type="PANTHER" id="PTHR33288:SF4">
    <property type="entry name" value="PHOTOSYSTEM I ASSEMBLY PROTEIN YCF4"/>
    <property type="match status" value="1"/>
</dbReference>
<dbReference type="NCBIfam" id="NF002712">
    <property type="entry name" value="PRK02542.1"/>
    <property type="match status" value="1"/>
</dbReference>
<proteinExistence type="inferred from homology"/>
<evidence type="ECO:0000313" key="10">
    <source>
        <dbReference type="EMBL" id="CDM94318.1"/>
    </source>
</evidence>
<comment type="subcellular location">
    <subcellularLocation>
        <location evidence="9">Cellular thylakoid membrane</location>
        <topology evidence="9">Multi-pass membrane protein</topology>
    </subcellularLocation>
    <subcellularLocation>
        <location evidence="2">Membrane</location>
        <topology evidence="2">Multi-pass membrane protein</topology>
    </subcellularLocation>
</comment>
<comment type="similarity">
    <text evidence="3 9">Belongs to the Ycf4 family.</text>
</comment>
<dbReference type="Proteomes" id="UP000032946">
    <property type="component" value="Chromosome"/>
</dbReference>
<protein>
    <recommendedName>
        <fullName evidence="9">Photosystem I assembly protein Ycf4</fullName>
    </recommendedName>
</protein>
<evidence type="ECO:0000256" key="1">
    <source>
        <dbReference type="ARBA" id="ARBA00002862"/>
    </source>
</evidence>
<evidence type="ECO:0000256" key="5">
    <source>
        <dbReference type="ARBA" id="ARBA00022692"/>
    </source>
</evidence>
<keyword evidence="7 9" id="KW-0793">Thylakoid</keyword>
<evidence type="ECO:0000256" key="7">
    <source>
        <dbReference type="ARBA" id="ARBA00023078"/>
    </source>
</evidence>
<feature type="transmembrane region" description="Helical" evidence="9">
    <location>
        <begin position="28"/>
        <end position="50"/>
    </location>
</feature>
<keyword evidence="5 9" id="KW-0812">Transmembrane</keyword>
<evidence type="ECO:0000256" key="9">
    <source>
        <dbReference type="HAMAP-Rule" id="MF_00437"/>
    </source>
</evidence>
<evidence type="ECO:0000256" key="8">
    <source>
        <dbReference type="ARBA" id="ARBA00023136"/>
    </source>
</evidence>
<keyword evidence="4 9" id="KW-0602">Photosynthesis</keyword>
<accession>A0A9P1KDX0</accession>
<dbReference type="Pfam" id="PF02392">
    <property type="entry name" value="Ycf4"/>
    <property type="match status" value="1"/>
</dbReference>
<dbReference type="RefSeq" id="WP_008049765.1">
    <property type="nucleotide sequence ID" value="NZ_FO818640.1"/>
</dbReference>
<sequence>MNTQTEKAAMGDRILEKQILGSRRFSNYFWATTITIGGVGFLLAGLSSYLGQNLLPFADPSQLIFLPQGLVMGLYGTAAILLATYLWLVVIWDLGGGYNRFDQETGEIEIFRWGFPGKNRRVEFNCNRSQVQSIRVDLKEGLSPRRALYLKLKDRREIPLTRVGQPMALSELENDGAQLAKFLQVPLEGL</sequence>
<dbReference type="PANTHER" id="PTHR33288">
    <property type="match status" value="1"/>
</dbReference>
<dbReference type="GO" id="GO:0009522">
    <property type="term" value="C:photosystem I"/>
    <property type="evidence" value="ECO:0007669"/>
    <property type="project" value="InterPro"/>
</dbReference>
<evidence type="ECO:0000256" key="4">
    <source>
        <dbReference type="ARBA" id="ARBA00022531"/>
    </source>
</evidence>
<organism evidence="10 11">
    <name type="scientific">Limnospira indica PCC 8005</name>
    <dbReference type="NCBI Taxonomy" id="376219"/>
    <lineage>
        <taxon>Bacteria</taxon>
        <taxon>Bacillati</taxon>
        <taxon>Cyanobacteriota</taxon>
        <taxon>Cyanophyceae</taxon>
        <taxon>Oscillatoriophycideae</taxon>
        <taxon>Oscillatoriales</taxon>
        <taxon>Sirenicapillariaceae</taxon>
        <taxon>Limnospira</taxon>
    </lineage>
</organism>
<evidence type="ECO:0000256" key="6">
    <source>
        <dbReference type="ARBA" id="ARBA00022989"/>
    </source>
</evidence>
<evidence type="ECO:0000256" key="2">
    <source>
        <dbReference type="ARBA" id="ARBA00004141"/>
    </source>
</evidence>
<dbReference type="HAMAP" id="MF_00437">
    <property type="entry name" value="Ycf4"/>
    <property type="match status" value="1"/>
</dbReference>
<keyword evidence="6 9" id="KW-1133">Transmembrane helix</keyword>
<dbReference type="EMBL" id="FO818640">
    <property type="protein sequence ID" value="CDM94318.1"/>
    <property type="molecule type" value="Genomic_DNA"/>
</dbReference>
<name>A0A9P1KDX0_9CYAN</name>
<gene>
    <name evidence="9 10" type="primary">ycf4</name>
    <name evidence="10" type="ORF">ARTHRO_11992</name>
</gene>
<evidence type="ECO:0000256" key="3">
    <source>
        <dbReference type="ARBA" id="ARBA00008198"/>
    </source>
</evidence>
<feature type="transmembrane region" description="Helical" evidence="9">
    <location>
        <begin position="70"/>
        <end position="92"/>
    </location>
</feature>
<keyword evidence="11" id="KW-1185">Reference proteome</keyword>
<reference evidence="10 11" key="1">
    <citation type="submission" date="2014-02" db="EMBL/GenBank/DDBJ databases">
        <authorList>
            <person name="Genoscope - CEA"/>
        </authorList>
    </citation>
    <scope>NUCLEOTIDE SEQUENCE [LARGE SCALE GENOMIC DNA]</scope>
    <source>
        <strain evidence="10 11">PCC 8005</strain>
    </source>
</reference>
<keyword evidence="8 9" id="KW-0472">Membrane</keyword>
<dbReference type="InterPro" id="IPR003359">
    <property type="entry name" value="PSI_Ycf4_assembly"/>
</dbReference>
<dbReference type="GO" id="GO:0015979">
    <property type="term" value="P:photosynthesis"/>
    <property type="evidence" value="ECO:0007669"/>
    <property type="project" value="UniProtKB-UniRule"/>
</dbReference>
<comment type="function">
    <text evidence="1 9">Seems to be required for the assembly of the photosystem I complex.</text>
</comment>
<dbReference type="AlphaFoldDB" id="A0A9P1KDX0"/>
<evidence type="ECO:0000313" key="11">
    <source>
        <dbReference type="Proteomes" id="UP000032946"/>
    </source>
</evidence>